<evidence type="ECO:0000313" key="2">
    <source>
        <dbReference type="EMBL" id="CAG8799977.1"/>
    </source>
</evidence>
<feature type="compositionally biased region" description="Basic residues" evidence="1">
    <location>
        <begin position="1"/>
        <end position="12"/>
    </location>
</feature>
<sequence>FRRSCQKPKTVRRVASQRYKPEDPSDISQGAKRKNTKFFVCSRDVKKMSTLLRILVKEPGYLTVNHARDAAIAWFRLVFPSLDTQYHGKEQRVRNMKLGASSTICTVSIINESQPLM</sequence>
<organism evidence="2 3">
    <name type="scientific">Dentiscutata erythropus</name>
    <dbReference type="NCBI Taxonomy" id="1348616"/>
    <lineage>
        <taxon>Eukaryota</taxon>
        <taxon>Fungi</taxon>
        <taxon>Fungi incertae sedis</taxon>
        <taxon>Mucoromycota</taxon>
        <taxon>Glomeromycotina</taxon>
        <taxon>Glomeromycetes</taxon>
        <taxon>Diversisporales</taxon>
        <taxon>Gigasporaceae</taxon>
        <taxon>Dentiscutata</taxon>
    </lineage>
</organism>
<proteinExistence type="predicted"/>
<protein>
    <submittedName>
        <fullName evidence="2">14367_t:CDS:1</fullName>
    </submittedName>
</protein>
<keyword evidence="3" id="KW-1185">Reference proteome</keyword>
<dbReference type="EMBL" id="CAJVPY010034426">
    <property type="protein sequence ID" value="CAG8799977.1"/>
    <property type="molecule type" value="Genomic_DNA"/>
</dbReference>
<name>A0A9N9JYA6_9GLOM</name>
<dbReference type="Proteomes" id="UP000789405">
    <property type="component" value="Unassembled WGS sequence"/>
</dbReference>
<feature type="region of interest" description="Disordered" evidence="1">
    <location>
        <begin position="1"/>
        <end position="30"/>
    </location>
</feature>
<accession>A0A9N9JYA6</accession>
<evidence type="ECO:0000313" key="3">
    <source>
        <dbReference type="Proteomes" id="UP000789405"/>
    </source>
</evidence>
<evidence type="ECO:0000256" key="1">
    <source>
        <dbReference type="SAM" id="MobiDB-lite"/>
    </source>
</evidence>
<feature type="non-terminal residue" evidence="2">
    <location>
        <position position="117"/>
    </location>
</feature>
<comment type="caution">
    <text evidence="2">The sequence shown here is derived from an EMBL/GenBank/DDBJ whole genome shotgun (WGS) entry which is preliminary data.</text>
</comment>
<reference evidence="2" key="1">
    <citation type="submission" date="2021-06" db="EMBL/GenBank/DDBJ databases">
        <authorList>
            <person name="Kallberg Y."/>
            <person name="Tangrot J."/>
            <person name="Rosling A."/>
        </authorList>
    </citation>
    <scope>NUCLEOTIDE SEQUENCE</scope>
    <source>
        <strain evidence="2">MA453B</strain>
    </source>
</reference>
<gene>
    <name evidence="2" type="ORF">DERYTH_LOCUS23170</name>
</gene>
<dbReference type="AlphaFoldDB" id="A0A9N9JYA6"/>